<gene>
    <name evidence="1" type="ORF">RIF29_24240</name>
</gene>
<dbReference type="Proteomes" id="UP001372338">
    <property type="component" value="Unassembled WGS sequence"/>
</dbReference>
<reference evidence="1 2" key="1">
    <citation type="submission" date="2024-01" db="EMBL/GenBank/DDBJ databases">
        <title>The genomes of 5 underutilized Papilionoideae crops provide insights into root nodulation and disease resistanc.</title>
        <authorList>
            <person name="Yuan L."/>
        </authorList>
    </citation>
    <scope>NUCLEOTIDE SEQUENCE [LARGE SCALE GENOMIC DNA]</scope>
    <source>
        <strain evidence="1">ZHUSHIDOU_FW_LH</strain>
        <tissue evidence="1">Leaf</tissue>
    </source>
</reference>
<organism evidence="1 2">
    <name type="scientific">Crotalaria pallida</name>
    <name type="common">Smooth rattlebox</name>
    <name type="synonym">Crotalaria striata</name>
    <dbReference type="NCBI Taxonomy" id="3830"/>
    <lineage>
        <taxon>Eukaryota</taxon>
        <taxon>Viridiplantae</taxon>
        <taxon>Streptophyta</taxon>
        <taxon>Embryophyta</taxon>
        <taxon>Tracheophyta</taxon>
        <taxon>Spermatophyta</taxon>
        <taxon>Magnoliopsida</taxon>
        <taxon>eudicotyledons</taxon>
        <taxon>Gunneridae</taxon>
        <taxon>Pentapetalae</taxon>
        <taxon>rosids</taxon>
        <taxon>fabids</taxon>
        <taxon>Fabales</taxon>
        <taxon>Fabaceae</taxon>
        <taxon>Papilionoideae</taxon>
        <taxon>50 kb inversion clade</taxon>
        <taxon>genistoids sensu lato</taxon>
        <taxon>core genistoids</taxon>
        <taxon>Crotalarieae</taxon>
        <taxon>Crotalaria</taxon>
    </lineage>
</organism>
<accession>A0AAN9EJZ9</accession>
<dbReference type="AlphaFoldDB" id="A0AAN9EJZ9"/>
<evidence type="ECO:0000313" key="2">
    <source>
        <dbReference type="Proteomes" id="UP001372338"/>
    </source>
</evidence>
<keyword evidence="2" id="KW-1185">Reference proteome</keyword>
<name>A0AAN9EJZ9_CROPI</name>
<comment type="caution">
    <text evidence="1">The sequence shown here is derived from an EMBL/GenBank/DDBJ whole genome shotgun (WGS) entry which is preliminary data.</text>
</comment>
<evidence type="ECO:0000313" key="1">
    <source>
        <dbReference type="EMBL" id="KAK7258658.1"/>
    </source>
</evidence>
<proteinExistence type="predicted"/>
<dbReference type="EMBL" id="JAYWIO010000005">
    <property type="protein sequence ID" value="KAK7258658.1"/>
    <property type="molecule type" value="Genomic_DNA"/>
</dbReference>
<protein>
    <submittedName>
        <fullName evidence="1">Uncharacterized protein</fullName>
    </submittedName>
</protein>
<sequence>MDSVLELRWYDDREEAEMSDRKGFPEKVVTHGGEGGVTVVCWSWRRWSIKDKGSGEEGGGPWRWWPMELTCPMTRERERERERERVIGSKQS</sequence>